<keyword evidence="5" id="KW-1133">Transmembrane helix</keyword>
<evidence type="ECO:0000256" key="1">
    <source>
        <dbReference type="ARBA" id="ARBA00004162"/>
    </source>
</evidence>
<dbReference type="eggNOG" id="COG0848">
    <property type="taxonomic scope" value="Bacteria"/>
</dbReference>
<keyword evidence="7" id="KW-0653">Protein transport</keyword>
<name>D2R6T4_PIRSD</name>
<keyword evidence="4 7" id="KW-0812">Transmembrane</keyword>
<sequence>MANLRESTRLNRPRRKVEEAEMDITPMIDCTFLLLIFFLVSSKMQAGEAIDLPPARHGSVAIVKESVILTVTKGPGEIANVYKGDGTTPANLIDGSTIAGQEAAIQAYVEEQVALDPLKVNVLIKAEKGLKHRDVTRVARAAGQAEVPQLYVAVLESQ</sequence>
<dbReference type="GO" id="GO:0015031">
    <property type="term" value="P:protein transport"/>
    <property type="evidence" value="ECO:0007669"/>
    <property type="project" value="UniProtKB-KW"/>
</dbReference>
<protein>
    <submittedName>
        <fullName evidence="8">Biopolymer transport protein ExbD/TolR</fullName>
    </submittedName>
</protein>
<evidence type="ECO:0000256" key="6">
    <source>
        <dbReference type="ARBA" id="ARBA00023136"/>
    </source>
</evidence>
<dbReference type="InterPro" id="IPR003400">
    <property type="entry name" value="ExbD"/>
</dbReference>
<dbReference type="AlphaFoldDB" id="D2R6T4"/>
<evidence type="ECO:0000256" key="2">
    <source>
        <dbReference type="ARBA" id="ARBA00005811"/>
    </source>
</evidence>
<dbReference type="Proteomes" id="UP000001887">
    <property type="component" value="Chromosome"/>
</dbReference>
<evidence type="ECO:0000256" key="4">
    <source>
        <dbReference type="ARBA" id="ARBA00022692"/>
    </source>
</evidence>
<keyword evidence="9" id="KW-1185">Reference proteome</keyword>
<dbReference type="PANTHER" id="PTHR30558">
    <property type="entry name" value="EXBD MEMBRANE COMPONENT OF PMF-DRIVEN MACROMOLECULE IMPORT SYSTEM"/>
    <property type="match status" value="1"/>
</dbReference>
<reference evidence="8 9" key="1">
    <citation type="journal article" date="2009" name="Stand. Genomic Sci.">
        <title>Complete genome sequence of Pirellula staleyi type strain (ATCC 27377).</title>
        <authorList>
            <person name="Clum A."/>
            <person name="Tindall B.J."/>
            <person name="Sikorski J."/>
            <person name="Ivanova N."/>
            <person name="Mavrommatis K."/>
            <person name="Lucas S."/>
            <person name="Glavina del Rio T."/>
            <person name="Nolan M."/>
            <person name="Chen F."/>
            <person name="Tice H."/>
            <person name="Pitluck S."/>
            <person name="Cheng J.F."/>
            <person name="Chertkov O."/>
            <person name="Brettin T."/>
            <person name="Han C."/>
            <person name="Detter J.C."/>
            <person name="Kuske C."/>
            <person name="Bruce D."/>
            <person name="Goodwin L."/>
            <person name="Ovchinikova G."/>
            <person name="Pati A."/>
            <person name="Mikhailova N."/>
            <person name="Chen A."/>
            <person name="Palaniappan K."/>
            <person name="Land M."/>
            <person name="Hauser L."/>
            <person name="Chang Y.J."/>
            <person name="Jeffries C.D."/>
            <person name="Chain P."/>
            <person name="Rohde M."/>
            <person name="Goker M."/>
            <person name="Bristow J."/>
            <person name="Eisen J.A."/>
            <person name="Markowitz V."/>
            <person name="Hugenholtz P."/>
            <person name="Kyrpides N.C."/>
            <person name="Klenk H.P."/>
            <person name="Lapidus A."/>
        </authorList>
    </citation>
    <scope>NUCLEOTIDE SEQUENCE [LARGE SCALE GENOMIC DNA]</scope>
    <source>
        <strain evidence="9">ATCC 27377 / DSM 6068 / ICPB 4128</strain>
    </source>
</reference>
<accession>D2R6T4</accession>
<gene>
    <name evidence="8" type="ordered locus">Psta_2716</name>
</gene>
<comment type="subcellular location">
    <subcellularLocation>
        <location evidence="1">Cell membrane</location>
        <topology evidence="1">Single-pass membrane protein</topology>
    </subcellularLocation>
    <subcellularLocation>
        <location evidence="7">Cell membrane</location>
        <topology evidence="7">Single-pass type II membrane protein</topology>
    </subcellularLocation>
</comment>
<dbReference type="GO" id="GO:0005886">
    <property type="term" value="C:plasma membrane"/>
    <property type="evidence" value="ECO:0007669"/>
    <property type="project" value="UniProtKB-SubCell"/>
</dbReference>
<evidence type="ECO:0000256" key="7">
    <source>
        <dbReference type="RuleBase" id="RU003879"/>
    </source>
</evidence>
<keyword evidence="6" id="KW-0472">Membrane</keyword>
<dbReference type="EMBL" id="CP001848">
    <property type="protein sequence ID" value="ADB17384.1"/>
    <property type="molecule type" value="Genomic_DNA"/>
</dbReference>
<evidence type="ECO:0000256" key="5">
    <source>
        <dbReference type="ARBA" id="ARBA00022989"/>
    </source>
</evidence>
<keyword evidence="3" id="KW-1003">Cell membrane</keyword>
<dbReference type="GO" id="GO:0022857">
    <property type="term" value="F:transmembrane transporter activity"/>
    <property type="evidence" value="ECO:0007669"/>
    <property type="project" value="InterPro"/>
</dbReference>
<organism evidence="8 9">
    <name type="scientific">Pirellula staleyi (strain ATCC 27377 / DSM 6068 / ICPB 4128)</name>
    <name type="common">Pirella staleyi</name>
    <dbReference type="NCBI Taxonomy" id="530564"/>
    <lineage>
        <taxon>Bacteria</taxon>
        <taxon>Pseudomonadati</taxon>
        <taxon>Planctomycetota</taxon>
        <taxon>Planctomycetia</taxon>
        <taxon>Pirellulales</taxon>
        <taxon>Pirellulaceae</taxon>
        <taxon>Pirellula</taxon>
    </lineage>
</organism>
<dbReference type="PANTHER" id="PTHR30558:SF3">
    <property type="entry name" value="BIOPOLYMER TRANSPORT PROTEIN EXBD-RELATED"/>
    <property type="match status" value="1"/>
</dbReference>
<proteinExistence type="inferred from homology"/>
<dbReference type="STRING" id="530564.Psta_2716"/>
<evidence type="ECO:0000256" key="3">
    <source>
        <dbReference type="ARBA" id="ARBA00022475"/>
    </source>
</evidence>
<dbReference type="Pfam" id="PF02472">
    <property type="entry name" value="ExbD"/>
    <property type="match status" value="1"/>
</dbReference>
<evidence type="ECO:0000313" key="8">
    <source>
        <dbReference type="EMBL" id="ADB17384.1"/>
    </source>
</evidence>
<keyword evidence="7" id="KW-0813">Transport</keyword>
<dbReference type="OrthoDB" id="9793581at2"/>
<evidence type="ECO:0000313" key="9">
    <source>
        <dbReference type="Proteomes" id="UP000001887"/>
    </source>
</evidence>
<dbReference type="HOGENOM" id="CLU_085305_3_5_0"/>
<comment type="similarity">
    <text evidence="2 7">Belongs to the ExbD/TolR family.</text>
</comment>
<dbReference type="KEGG" id="psl:Psta_2716"/>